<organism evidence="1 2">
    <name type="scientific">Marinobacter salarius</name>
    <dbReference type="NCBI Taxonomy" id="1420917"/>
    <lineage>
        <taxon>Bacteria</taxon>
        <taxon>Pseudomonadati</taxon>
        <taxon>Pseudomonadota</taxon>
        <taxon>Gammaproteobacteria</taxon>
        <taxon>Pseudomonadales</taxon>
        <taxon>Marinobacteraceae</taxon>
        <taxon>Marinobacter</taxon>
    </lineage>
</organism>
<dbReference type="KEGG" id="msr:AU15_03905"/>
<evidence type="ECO:0000313" key="2">
    <source>
        <dbReference type="Proteomes" id="UP000035081"/>
    </source>
</evidence>
<dbReference type="Proteomes" id="UP000035081">
    <property type="component" value="Chromosome"/>
</dbReference>
<protein>
    <submittedName>
        <fullName evidence="1">Uncharacterized protein</fullName>
    </submittedName>
</protein>
<reference evidence="1 2" key="1">
    <citation type="journal article" date="2014" name="Genome Announc.">
        <title>Draft Genome Sequences of Marinobacter similis A3d10T and Marinobacter salarius R9SW1T.</title>
        <authorList>
            <person name="Ivanova E.P."/>
            <person name="Ng H.J."/>
            <person name="Webb H.K."/>
            <person name="Feng G."/>
            <person name="Oshima K."/>
            <person name="Hattori M."/>
            <person name="Ohkuma M."/>
            <person name="Sergeev A.F."/>
            <person name="Mikhailov V.V."/>
            <person name="Crawford R.J."/>
            <person name="Sawabe T."/>
        </authorList>
    </citation>
    <scope>NUCLEOTIDE SEQUENCE [LARGE SCALE GENOMIC DNA]</scope>
    <source>
        <strain evidence="2">A3d10 and R9SW1</strain>
    </source>
</reference>
<gene>
    <name evidence="1" type="ORF">AU15_03905</name>
</gene>
<sequence>MAELTPSGTFSAQAIAKGLKPGLYAITDSQLLPEDRLLVAVEAAFEAGPCWYSTVKKRRRSQNG</sequence>
<name>W5Z3D8_9GAMM</name>
<accession>W5Z3D8</accession>
<dbReference type="AlphaFoldDB" id="W5Z3D8"/>
<dbReference type="EMBL" id="CP007152">
    <property type="protein sequence ID" value="AHI32998.1"/>
    <property type="molecule type" value="Genomic_DNA"/>
</dbReference>
<evidence type="ECO:0000313" key="1">
    <source>
        <dbReference type="EMBL" id="AHI32998.1"/>
    </source>
</evidence>
<proteinExistence type="predicted"/>
<dbReference type="HOGENOM" id="CLU_2862569_0_0_6"/>